<evidence type="ECO:0000256" key="2">
    <source>
        <dbReference type="ARBA" id="ARBA00022670"/>
    </source>
</evidence>
<dbReference type="PANTHER" id="PTHR43330:SF8">
    <property type="entry name" value="METHIONINE AMINOPEPTIDASE 1D, MITOCHONDRIAL"/>
    <property type="match status" value="1"/>
</dbReference>
<evidence type="ECO:0000259" key="5">
    <source>
        <dbReference type="Pfam" id="PF00557"/>
    </source>
</evidence>
<name>X1GE68_9ZZZZ</name>
<evidence type="ECO:0000313" key="6">
    <source>
        <dbReference type="EMBL" id="GAH43105.1"/>
    </source>
</evidence>
<dbReference type="Gene3D" id="3.90.230.10">
    <property type="entry name" value="Creatinase/methionine aminopeptidase superfamily"/>
    <property type="match status" value="1"/>
</dbReference>
<accession>X1GE68</accession>
<dbReference type="HAMAP" id="MF_01974">
    <property type="entry name" value="MetAP_1"/>
    <property type="match status" value="1"/>
</dbReference>
<dbReference type="InterPro" id="IPR002467">
    <property type="entry name" value="Pept_M24A_MAP1"/>
</dbReference>
<evidence type="ECO:0000256" key="4">
    <source>
        <dbReference type="ARBA" id="ARBA00022801"/>
    </source>
</evidence>
<comment type="caution">
    <text evidence="6">The sequence shown here is derived from an EMBL/GenBank/DDBJ whole genome shotgun (WGS) entry which is preliminary data.</text>
</comment>
<evidence type="ECO:0000256" key="3">
    <source>
        <dbReference type="ARBA" id="ARBA00022723"/>
    </source>
</evidence>
<feature type="domain" description="Peptidase M24" evidence="5">
    <location>
        <begin position="7"/>
        <end position="205"/>
    </location>
</feature>
<dbReference type="AlphaFoldDB" id="X1GE68"/>
<dbReference type="PRINTS" id="PR00599">
    <property type="entry name" value="MAPEPTIDASE"/>
</dbReference>
<keyword evidence="3" id="KW-0479">Metal-binding</keyword>
<dbReference type="InterPro" id="IPR001714">
    <property type="entry name" value="Pept_M24_MAP"/>
</dbReference>
<dbReference type="InterPro" id="IPR000994">
    <property type="entry name" value="Pept_M24"/>
</dbReference>
<keyword evidence="4" id="KW-0378">Hydrolase</keyword>
<gene>
    <name evidence="6" type="ORF">S03H2_16764</name>
</gene>
<keyword evidence="2" id="KW-0645">Protease</keyword>
<dbReference type="GO" id="GO:0006508">
    <property type="term" value="P:proteolysis"/>
    <property type="evidence" value="ECO:0007669"/>
    <property type="project" value="UniProtKB-KW"/>
</dbReference>
<sequence length="228" mass="25371">CATDHLDVIVHEACIAECGYPSPRNYNGFPKSVCTSVNEVICHGIPDDRLLENGDIVNIDVTIFLNGMHGDCSETVPVGEINEASRNLLNIARQSMMRGIAAVQPNGRIRDIGSSVQKYVEEHGYSVVRAYTGHGIGRLFHSSPPVPHFYDPNNRTKIRPGMIFTVEPMINMGVWKHKIWKDGWTAVTADLRRSAQFEHTVLVTERGVDILTLPEPSGNRQHTEDRTA</sequence>
<dbReference type="InterPro" id="IPR036005">
    <property type="entry name" value="Creatinase/aminopeptidase-like"/>
</dbReference>
<dbReference type="EMBL" id="BARU01008588">
    <property type="protein sequence ID" value="GAH43105.1"/>
    <property type="molecule type" value="Genomic_DNA"/>
</dbReference>
<dbReference type="GO" id="GO:0046872">
    <property type="term" value="F:metal ion binding"/>
    <property type="evidence" value="ECO:0007669"/>
    <property type="project" value="UniProtKB-KW"/>
</dbReference>
<dbReference type="SUPFAM" id="SSF55920">
    <property type="entry name" value="Creatinase/aminopeptidase"/>
    <property type="match status" value="1"/>
</dbReference>
<dbReference type="Pfam" id="PF00557">
    <property type="entry name" value="Peptidase_M24"/>
    <property type="match status" value="1"/>
</dbReference>
<reference evidence="6" key="1">
    <citation type="journal article" date="2014" name="Front. Microbiol.">
        <title>High frequency of phylogenetically diverse reductive dehalogenase-homologous genes in deep subseafloor sedimentary metagenomes.</title>
        <authorList>
            <person name="Kawai M."/>
            <person name="Futagami T."/>
            <person name="Toyoda A."/>
            <person name="Takaki Y."/>
            <person name="Nishi S."/>
            <person name="Hori S."/>
            <person name="Arai W."/>
            <person name="Tsubouchi T."/>
            <person name="Morono Y."/>
            <person name="Uchiyama I."/>
            <person name="Ito T."/>
            <person name="Fujiyama A."/>
            <person name="Inagaki F."/>
            <person name="Takami H."/>
        </authorList>
    </citation>
    <scope>NUCLEOTIDE SEQUENCE</scope>
    <source>
        <strain evidence="6">Expedition CK06-06</strain>
    </source>
</reference>
<protein>
    <recommendedName>
        <fullName evidence="5">Peptidase M24 domain-containing protein</fullName>
    </recommendedName>
</protein>
<dbReference type="PROSITE" id="PS00680">
    <property type="entry name" value="MAP_1"/>
    <property type="match status" value="1"/>
</dbReference>
<dbReference type="NCBIfam" id="TIGR00500">
    <property type="entry name" value="met_pdase_I"/>
    <property type="match status" value="1"/>
</dbReference>
<dbReference type="GO" id="GO:0070006">
    <property type="term" value="F:metalloaminopeptidase activity"/>
    <property type="evidence" value="ECO:0007669"/>
    <property type="project" value="InterPro"/>
</dbReference>
<dbReference type="PANTHER" id="PTHR43330">
    <property type="entry name" value="METHIONINE AMINOPEPTIDASE"/>
    <property type="match status" value="1"/>
</dbReference>
<dbReference type="CDD" id="cd01086">
    <property type="entry name" value="MetAP1"/>
    <property type="match status" value="1"/>
</dbReference>
<keyword evidence="1" id="KW-0031">Aminopeptidase</keyword>
<organism evidence="6">
    <name type="scientific">marine sediment metagenome</name>
    <dbReference type="NCBI Taxonomy" id="412755"/>
    <lineage>
        <taxon>unclassified sequences</taxon>
        <taxon>metagenomes</taxon>
        <taxon>ecological metagenomes</taxon>
    </lineage>
</organism>
<feature type="non-terminal residue" evidence="6">
    <location>
        <position position="1"/>
    </location>
</feature>
<proteinExistence type="inferred from homology"/>
<evidence type="ECO:0000256" key="1">
    <source>
        <dbReference type="ARBA" id="ARBA00022438"/>
    </source>
</evidence>